<sequence>MKKSITFVTLGNIETIATMKRALGMAYPLHKEGWNVSIIAMDCFENRKRISLECGNDVTVRYYKESSANDEVAQKTALIRELKPSHIYFCSFSVRNRIIKNKLGYKPFIIIEHSELQSGIKDLSFPQKIKAHLMEYGSVIYADGLVCASTFLVKEYRKYAKKLFKRKMPISYSPYAFNNDVVSAPKIILEELEEKYRGKDVFLYMGTMTRNYGLFAMLDAMKNNRAQYPEARLLLMGKGRHYQEGIAYAEKNNLTNIVDFLGYVPEEEISSYFELADAFISPLNNTVQDIARCPSKIYMYLPFKKPVFTSKIGEPAEIFGENGFYFDTSKPESLSVLMMQKKEGKLREPDINIDEHSWHQRTIDFNNWINSL</sequence>
<dbReference type="InterPro" id="IPR001296">
    <property type="entry name" value="Glyco_trans_1"/>
</dbReference>
<organism evidence="2 3">
    <name type="scientific">Terrimonas ginsenosidimutans</name>
    <dbReference type="NCBI Taxonomy" id="2908004"/>
    <lineage>
        <taxon>Bacteria</taxon>
        <taxon>Pseudomonadati</taxon>
        <taxon>Bacteroidota</taxon>
        <taxon>Chitinophagia</taxon>
        <taxon>Chitinophagales</taxon>
        <taxon>Chitinophagaceae</taxon>
        <taxon>Terrimonas</taxon>
    </lineage>
</organism>
<evidence type="ECO:0000313" key="2">
    <source>
        <dbReference type="EMBL" id="MCG2618078.1"/>
    </source>
</evidence>
<evidence type="ECO:0000313" key="3">
    <source>
        <dbReference type="Proteomes" id="UP001165367"/>
    </source>
</evidence>
<evidence type="ECO:0000259" key="1">
    <source>
        <dbReference type="Pfam" id="PF00534"/>
    </source>
</evidence>
<name>A0ABS9L0H1_9BACT</name>
<keyword evidence="2" id="KW-0808">Transferase</keyword>
<reference evidence="2" key="1">
    <citation type="submission" date="2022-01" db="EMBL/GenBank/DDBJ databases">
        <authorList>
            <person name="Jo J.-H."/>
            <person name="Im W.-T."/>
        </authorList>
    </citation>
    <scope>NUCLEOTIDE SEQUENCE</scope>
    <source>
        <strain evidence="2">NA20</strain>
    </source>
</reference>
<accession>A0ABS9L0H1</accession>
<dbReference type="SUPFAM" id="SSF53756">
    <property type="entry name" value="UDP-Glycosyltransferase/glycogen phosphorylase"/>
    <property type="match status" value="1"/>
</dbReference>
<keyword evidence="2" id="KW-0328">Glycosyltransferase</keyword>
<dbReference type="EMBL" id="JAKLTR010000032">
    <property type="protein sequence ID" value="MCG2618078.1"/>
    <property type="molecule type" value="Genomic_DNA"/>
</dbReference>
<dbReference type="RefSeq" id="WP_237877196.1">
    <property type="nucleotide sequence ID" value="NZ_JAKLTR010000032.1"/>
</dbReference>
<gene>
    <name evidence="2" type="ORF">LZZ85_27495</name>
</gene>
<proteinExistence type="predicted"/>
<dbReference type="PANTHER" id="PTHR12526">
    <property type="entry name" value="GLYCOSYLTRANSFERASE"/>
    <property type="match status" value="1"/>
</dbReference>
<dbReference type="EC" id="2.4.-.-" evidence="2"/>
<dbReference type="GO" id="GO:0016757">
    <property type="term" value="F:glycosyltransferase activity"/>
    <property type="evidence" value="ECO:0007669"/>
    <property type="project" value="UniProtKB-KW"/>
</dbReference>
<keyword evidence="3" id="KW-1185">Reference proteome</keyword>
<dbReference type="Proteomes" id="UP001165367">
    <property type="component" value="Unassembled WGS sequence"/>
</dbReference>
<comment type="caution">
    <text evidence="2">The sequence shown here is derived from an EMBL/GenBank/DDBJ whole genome shotgun (WGS) entry which is preliminary data.</text>
</comment>
<dbReference type="Pfam" id="PF00534">
    <property type="entry name" value="Glycos_transf_1"/>
    <property type="match status" value="1"/>
</dbReference>
<dbReference type="PANTHER" id="PTHR12526:SF630">
    <property type="entry name" value="GLYCOSYLTRANSFERASE"/>
    <property type="match status" value="1"/>
</dbReference>
<feature type="domain" description="Glycosyl transferase family 1" evidence="1">
    <location>
        <begin position="194"/>
        <end position="336"/>
    </location>
</feature>
<protein>
    <submittedName>
        <fullName evidence="2">Glycosyltransferase</fullName>
        <ecNumber evidence="2">2.4.-.-</ecNumber>
    </submittedName>
</protein>
<dbReference type="Gene3D" id="3.40.50.2000">
    <property type="entry name" value="Glycogen Phosphorylase B"/>
    <property type="match status" value="2"/>
</dbReference>